<gene>
    <name evidence="6" type="primary">Contig2803.g3003</name>
    <name evidence="6" type="ORF">STYLEM_13195</name>
</gene>
<feature type="domain" description="Cyclin-like" evidence="5">
    <location>
        <begin position="82"/>
        <end position="168"/>
    </location>
</feature>
<dbReference type="SMART" id="SM00385">
    <property type="entry name" value="CYCLIN"/>
    <property type="match status" value="1"/>
</dbReference>
<comment type="similarity">
    <text evidence="4">Belongs to the cyclin family.</text>
</comment>
<dbReference type="GO" id="GO:0051301">
    <property type="term" value="P:cell division"/>
    <property type="evidence" value="ECO:0007669"/>
    <property type="project" value="UniProtKB-KW"/>
</dbReference>
<dbReference type="Proteomes" id="UP000039865">
    <property type="component" value="Unassembled WGS sequence"/>
</dbReference>
<evidence type="ECO:0000256" key="3">
    <source>
        <dbReference type="ARBA" id="ARBA00023306"/>
    </source>
</evidence>
<dbReference type="OrthoDB" id="285802at2759"/>
<dbReference type="InterPro" id="IPR013763">
    <property type="entry name" value="Cyclin-like_dom"/>
</dbReference>
<dbReference type="PANTHER" id="PTHR10177">
    <property type="entry name" value="CYCLINS"/>
    <property type="match status" value="1"/>
</dbReference>
<keyword evidence="1" id="KW-0132">Cell division</keyword>
<accession>A0A078ATE4</accession>
<protein>
    <submittedName>
        <fullName evidence="6">Cyclin b5</fullName>
    </submittedName>
</protein>
<dbReference type="Gene3D" id="1.10.472.10">
    <property type="entry name" value="Cyclin-like"/>
    <property type="match status" value="2"/>
</dbReference>
<name>A0A078ATE4_STYLE</name>
<evidence type="ECO:0000313" key="7">
    <source>
        <dbReference type="Proteomes" id="UP000039865"/>
    </source>
</evidence>
<evidence type="ECO:0000256" key="1">
    <source>
        <dbReference type="ARBA" id="ARBA00022618"/>
    </source>
</evidence>
<proteinExistence type="inferred from homology"/>
<keyword evidence="2 4" id="KW-0195">Cyclin</keyword>
<dbReference type="AlphaFoldDB" id="A0A078ATE4"/>
<dbReference type="GO" id="GO:0019887">
    <property type="term" value="F:protein kinase regulator activity"/>
    <property type="evidence" value="ECO:0007669"/>
    <property type="project" value="UniProtKB-ARBA"/>
</dbReference>
<reference evidence="6 7" key="1">
    <citation type="submission" date="2014-06" db="EMBL/GenBank/DDBJ databases">
        <authorList>
            <person name="Swart Estienne"/>
        </authorList>
    </citation>
    <scope>NUCLEOTIDE SEQUENCE [LARGE SCALE GENOMIC DNA]</scope>
    <source>
        <strain evidence="6 7">130c</strain>
    </source>
</reference>
<evidence type="ECO:0000256" key="2">
    <source>
        <dbReference type="ARBA" id="ARBA00023127"/>
    </source>
</evidence>
<dbReference type="InParanoid" id="A0A078ATE4"/>
<evidence type="ECO:0000256" key="4">
    <source>
        <dbReference type="RuleBase" id="RU000383"/>
    </source>
</evidence>
<dbReference type="Pfam" id="PF00134">
    <property type="entry name" value="Cyclin_N"/>
    <property type="match status" value="1"/>
</dbReference>
<keyword evidence="7" id="KW-1185">Reference proteome</keyword>
<organism evidence="6 7">
    <name type="scientific">Stylonychia lemnae</name>
    <name type="common">Ciliate</name>
    <dbReference type="NCBI Taxonomy" id="5949"/>
    <lineage>
        <taxon>Eukaryota</taxon>
        <taxon>Sar</taxon>
        <taxon>Alveolata</taxon>
        <taxon>Ciliophora</taxon>
        <taxon>Intramacronucleata</taxon>
        <taxon>Spirotrichea</taxon>
        <taxon>Stichotrichia</taxon>
        <taxon>Sporadotrichida</taxon>
        <taxon>Oxytrichidae</taxon>
        <taxon>Stylonychinae</taxon>
        <taxon>Stylonychia</taxon>
    </lineage>
</organism>
<dbReference type="InterPro" id="IPR036915">
    <property type="entry name" value="Cyclin-like_sf"/>
</dbReference>
<evidence type="ECO:0000313" key="6">
    <source>
        <dbReference type="EMBL" id="CDW84138.1"/>
    </source>
</evidence>
<dbReference type="GO" id="GO:0051726">
    <property type="term" value="P:regulation of cell cycle"/>
    <property type="evidence" value="ECO:0007669"/>
    <property type="project" value="UniProtKB-ARBA"/>
</dbReference>
<dbReference type="InterPro" id="IPR006671">
    <property type="entry name" value="Cyclin_N"/>
</dbReference>
<dbReference type="CDD" id="cd20529">
    <property type="entry name" value="CYCLIN_CCNJ-like_rpt2"/>
    <property type="match status" value="1"/>
</dbReference>
<sequence>MNSSKSLSWLRYPLEDKTQMYSNMPKNLTQTQASTIKPTSPQKQEITSCCKDGTLLKNNETSGNCSHCGLFILINKRKQIVDWISGVGESLQISSKTIHHCVLIMDLYASMNQNYIKDSELQLIAVSCLMISTKYYEMKYPSASSLNSATKNSYSQQQIITQEGVILKVINWDLLKYSILDYVELFLNQGCLFESDDIFAQTLPQTNINIATVLTPNNQIPPKSGRSPQVKVSKQTTEYLKRYAEFFADFCIQEECFIQVNPMYLACAIIGFARKYTKLAIIYPTELEILTTVPFTTVKALYQMLESRYYECFPDHQQKETRDYQKKVSPQQLTIQINTNNSSSSKKLQNLSNVSKTNLKIDIETPNKSQFEFGNLIIKSNDKLSSQKTLAQNRSNVKQRNPSQIAQLRLTTNPPDSVKRFTIKKSIMGAFDSAANLGSVNTSGFLQTNPTSAQNYQNSNSRNKSSLGLGLKTAISSVKQSFHGNSNQMSFHQQESNAASLNHNYQSCQSLITKKMQSSRSQAQLMNHQNIPQHNHNQQQLRINTNPNNIQSAENVLNTTNNYNTIQNQKQTANHSKNVSHIQIDPAPKLNNFMTIDYTTCLKEAVKANKIPRQKVVNIRLKDNNTYMPQTTTNKENLSHNAAALLQKITQGGCTTSRNQMINQIPNPSHKDLQYNKTSGQIPTSITIDNTHHNRIASTGGLNHPSRASLSRVDLVKQLNASRERVNSLILNQGGQQQVRQNLIKALNQKK</sequence>
<keyword evidence="3" id="KW-0131">Cell cycle</keyword>
<dbReference type="EMBL" id="CCKQ01012514">
    <property type="protein sequence ID" value="CDW84138.1"/>
    <property type="molecule type" value="Genomic_DNA"/>
</dbReference>
<dbReference type="InterPro" id="IPR039361">
    <property type="entry name" value="Cyclin"/>
</dbReference>
<dbReference type="SUPFAM" id="SSF47954">
    <property type="entry name" value="Cyclin-like"/>
    <property type="match status" value="1"/>
</dbReference>
<evidence type="ECO:0000259" key="5">
    <source>
        <dbReference type="SMART" id="SM00385"/>
    </source>
</evidence>
<dbReference type="FunFam" id="1.10.472.10:FF:000010">
    <property type="entry name" value="G1/S-specific cyclin Cln1"/>
    <property type="match status" value="1"/>
</dbReference>